<dbReference type="InterPro" id="IPR016024">
    <property type="entry name" value="ARM-type_fold"/>
</dbReference>
<evidence type="ECO:0000313" key="4">
    <source>
        <dbReference type="Proteomes" id="UP000054321"/>
    </source>
</evidence>
<keyword evidence="1" id="KW-0175">Coiled coil</keyword>
<dbReference type="AlphaFoldDB" id="A0A0C3GVP7"/>
<protein>
    <recommendedName>
        <fullName evidence="5">Tuberous sclerosis 1</fullName>
    </recommendedName>
</protein>
<dbReference type="EMBL" id="KN832877">
    <property type="protein sequence ID" value="KIN00146.1"/>
    <property type="molecule type" value="Genomic_DNA"/>
</dbReference>
<feature type="coiled-coil region" evidence="1">
    <location>
        <begin position="491"/>
        <end position="609"/>
    </location>
</feature>
<accession>A0A0C3GVP7</accession>
<evidence type="ECO:0000256" key="2">
    <source>
        <dbReference type="SAM" id="MobiDB-lite"/>
    </source>
</evidence>
<dbReference type="GO" id="GO:0051726">
    <property type="term" value="P:regulation of cell cycle"/>
    <property type="evidence" value="ECO:0007669"/>
    <property type="project" value="TreeGrafter"/>
</dbReference>
<dbReference type="PANTHER" id="PTHR15154:SF2">
    <property type="entry name" value="HAMARTIN"/>
    <property type="match status" value="1"/>
</dbReference>
<gene>
    <name evidence="3" type="ORF">OIDMADRAFT_89532</name>
</gene>
<dbReference type="SUPFAM" id="SSF48371">
    <property type="entry name" value="ARM repeat"/>
    <property type="match status" value="1"/>
</dbReference>
<reference evidence="3 4" key="1">
    <citation type="submission" date="2014-04" db="EMBL/GenBank/DDBJ databases">
        <authorList>
            <consortium name="DOE Joint Genome Institute"/>
            <person name="Kuo A."/>
            <person name="Martino E."/>
            <person name="Perotto S."/>
            <person name="Kohler A."/>
            <person name="Nagy L.G."/>
            <person name="Floudas D."/>
            <person name="Copeland A."/>
            <person name="Barry K.W."/>
            <person name="Cichocki N."/>
            <person name="Veneault-Fourrey C."/>
            <person name="LaButti K."/>
            <person name="Lindquist E.A."/>
            <person name="Lipzen A."/>
            <person name="Lundell T."/>
            <person name="Morin E."/>
            <person name="Murat C."/>
            <person name="Sun H."/>
            <person name="Tunlid A."/>
            <person name="Henrissat B."/>
            <person name="Grigoriev I.V."/>
            <person name="Hibbett D.S."/>
            <person name="Martin F."/>
            <person name="Nordberg H.P."/>
            <person name="Cantor M.N."/>
            <person name="Hua S.X."/>
        </authorList>
    </citation>
    <scope>NUCLEOTIDE SEQUENCE [LARGE SCALE GENOMIC DNA]</scope>
    <source>
        <strain evidence="3 4">Zn</strain>
    </source>
</reference>
<dbReference type="HOGENOM" id="CLU_004261_0_0_1"/>
<dbReference type="Proteomes" id="UP000054321">
    <property type="component" value="Unassembled WGS sequence"/>
</dbReference>
<feature type="region of interest" description="Disordered" evidence="2">
    <location>
        <begin position="298"/>
        <end position="386"/>
    </location>
</feature>
<feature type="non-terminal residue" evidence="3">
    <location>
        <position position="1"/>
    </location>
</feature>
<reference evidence="4" key="2">
    <citation type="submission" date="2015-01" db="EMBL/GenBank/DDBJ databases">
        <title>Evolutionary Origins and Diversification of the Mycorrhizal Mutualists.</title>
        <authorList>
            <consortium name="DOE Joint Genome Institute"/>
            <consortium name="Mycorrhizal Genomics Consortium"/>
            <person name="Kohler A."/>
            <person name="Kuo A."/>
            <person name="Nagy L.G."/>
            <person name="Floudas D."/>
            <person name="Copeland A."/>
            <person name="Barry K.W."/>
            <person name="Cichocki N."/>
            <person name="Veneault-Fourrey C."/>
            <person name="LaButti K."/>
            <person name="Lindquist E.A."/>
            <person name="Lipzen A."/>
            <person name="Lundell T."/>
            <person name="Morin E."/>
            <person name="Murat C."/>
            <person name="Riley R."/>
            <person name="Ohm R."/>
            <person name="Sun H."/>
            <person name="Tunlid A."/>
            <person name="Henrissat B."/>
            <person name="Grigoriev I.V."/>
            <person name="Hibbett D.S."/>
            <person name="Martin F."/>
        </authorList>
    </citation>
    <scope>NUCLEOTIDE SEQUENCE [LARGE SCALE GENOMIC DNA]</scope>
    <source>
        <strain evidence="4">Zn</strain>
    </source>
</reference>
<dbReference type="GO" id="GO:0033596">
    <property type="term" value="C:TSC1-TSC2 complex"/>
    <property type="evidence" value="ECO:0007669"/>
    <property type="project" value="TreeGrafter"/>
</dbReference>
<keyword evidence="4" id="KW-1185">Reference proteome</keyword>
<proteinExistence type="predicted"/>
<feature type="region of interest" description="Disordered" evidence="2">
    <location>
        <begin position="217"/>
        <end position="236"/>
    </location>
</feature>
<dbReference type="InParanoid" id="A0A0C3GVP7"/>
<feature type="compositionally biased region" description="Polar residues" evidence="2">
    <location>
        <begin position="327"/>
        <end position="339"/>
    </location>
</feature>
<dbReference type="PANTHER" id="PTHR15154">
    <property type="entry name" value="HAMARTIN"/>
    <property type="match status" value="1"/>
</dbReference>
<dbReference type="Pfam" id="PF04388">
    <property type="entry name" value="Hamartin"/>
    <property type="match status" value="1"/>
</dbReference>
<evidence type="ECO:0008006" key="5">
    <source>
        <dbReference type="Google" id="ProtNLM"/>
    </source>
</evidence>
<evidence type="ECO:0000256" key="1">
    <source>
        <dbReference type="SAM" id="Coils"/>
    </source>
</evidence>
<evidence type="ECO:0000313" key="3">
    <source>
        <dbReference type="EMBL" id="KIN00146.1"/>
    </source>
</evidence>
<feature type="non-terminal residue" evidence="3">
    <location>
        <position position="610"/>
    </location>
</feature>
<organism evidence="3 4">
    <name type="scientific">Oidiodendron maius (strain Zn)</name>
    <dbReference type="NCBI Taxonomy" id="913774"/>
    <lineage>
        <taxon>Eukaryota</taxon>
        <taxon>Fungi</taxon>
        <taxon>Dikarya</taxon>
        <taxon>Ascomycota</taxon>
        <taxon>Pezizomycotina</taxon>
        <taxon>Leotiomycetes</taxon>
        <taxon>Leotiomycetes incertae sedis</taxon>
        <taxon>Myxotrichaceae</taxon>
        <taxon>Oidiodendron</taxon>
    </lineage>
</organism>
<dbReference type="OrthoDB" id="6022054at2759"/>
<name>A0A0C3GVP7_OIDMZ</name>
<dbReference type="STRING" id="913774.A0A0C3GVP7"/>
<dbReference type="InterPro" id="IPR007483">
    <property type="entry name" value="Hamartin"/>
</dbReference>
<sequence>SLKDLAKALSNSLPITPVPLPDDLLLVLHAYLDKHPEFDDAESQRLQEELLSVYQGDTELKEDAIKTSSTITESLLDVWLKKQNAASIDFDEDARFIENQVQMILLAFGRRRPKDFLTTINKFFVKKESRILALSLLCEFFRHQPPHLYQLLETPLFENLLRCLQVDTSTRVISLAMTALIMFLPHIPSSLGPHLPALFNIYSRMLFWDKERRATTEMTLDEEQEKDKTEPPPNHQWDKLSYLLESDDETVPELLHYFTFLYGLYPLNFMSYIRKPQRYLRHADVSDAEELDQPLMEQGSETTNQSGHTSWQNVSTPSPDGRRISGLQRTESQNSQSVPSVLDSPSLRANDRRDSPTLPPHILGSAPQNPLHEMLASPKSTRDSLSQALTNDSVVSLSLSQTNNDNAAHVDAYLQSLSRDQSTKSPSVHPRNVSPELKVAYLHREIQLLRNDLNFERYLKQQHLSHIGQLHRKQLREARVEAETQNLINLNRRLKVKFEDVKNNLARMKKETEKSKLHSRKWETDLSAKVKTLREEQKKWVHEKEDLQRELEKMRTDNKALKNLVLAAEKKELDATQRMQSIESNLDELERLRAEVDKLTITLRTYEAGE</sequence>
<dbReference type="GO" id="GO:0032007">
    <property type="term" value="P:negative regulation of TOR signaling"/>
    <property type="evidence" value="ECO:0007669"/>
    <property type="project" value="TreeGrafter"/>
</dbReference>
<feature type="compositionally biased region" description="Polar residues" evidence="2">
    <location>
        <begin position="299"/>
        <end position="318"/>
    </location>
</feature>